<keyword evidence="8" id="KW-1185">Reference proteome</keyword>
<evidence type="ECO:0000256" key="3">
    <source>
        <dbReference type="SAM" id="MobiDB-lite"/>
    </source>
</evidence>
<name>A0AAV8QH86_ENSVE</name>
<evidence type="ECO:0000313" key="8">
    <source>
        <dbReference type="Proteomes" id="UP001222027"/>
    </source>
</evidence>
<dbReference type="GO" id="GO:0009055">
    <property type="term" value="F:electron transfer activity"/>
    <property type="evidence" value="ECO:0007669"/>
    <property type="project" value="InterPro"/>
</dbReference>
<dbReference type="CDD" id="cd04216">
    <property type="entry name" value="Phytocyanin"/>
    <property type="match status" value="1"/>
</dbReference>
<dbReference type="Proteomes" id="UP001222027">
    <property type="component" value="Unassembled WGS sequence"/>
</dbReference>
<dbReference type="AlphaFoldDB" id="A0AAV8QH86"/>
<feature type="compositionally biased region" description="Pro residues" evidence="3">
    <location>
        <begin position="175"/>
        <end position="189"/>
    </location>
</feature>
<dbReference type="GO" id="GO:0046872">
    <property type="term" value="F:metal ion binding"/>
    <property type="evidence" value="ECO:0007669"/>
    <property type="project" value="UniProtKB-KW"/>
</dbReference>
<feature type="region of interest" description="Disordered" evidence="3">
    <location>
        <begin position="122"/>
        <end position="192"/>
    </location>
</feature>
<evidence type="ECO:0000313" key="7">
    <source>
        <dbReference type="EMBL" id="KAJ8477060.1"/>
    </source>
</evidence>
<dbReference type="InterPro" id="IPR039391">
    <property type="entry name" value="Phytocyanin-like"/>
</dbReference>
<evidence type="ECO:0000256" key="2">
    <source>
        <dbReference type="ARBA" id="ARBA00023180"/>
    </source>
</evidence>
<proteinExistence type="predicted"/>
<feature type="signal peptide" evidence="4">
    <location>
        <begin position="1"/>
        <end position="23"/>
    </location>
</feature>
<dbReference type="InterPro" id="IPR003245">
    <property type="entry name" value="Phytocyanin_dom"/>
</dbReference>
<evidence type="ECO:0000256" key="1">
    <source>
        <dbReference type="ARBA" id="ARBA00022723"/>
    </source>
</evidence>
<comment type="caution">
    <text evidence="7">The sequence shown here is derived from an EMBL/GenBank/DDBJ whole genome shotgun (WGS) entry which is preliminary data.</text>
</comment>
<evidence type="ECO:0000256" key="4">
    <source>
        <dbReference type="SAM" id="SignalP"/>
    </source>
</evidence>
<keyword evidence="4" id="KW-0732">Signal</keyword>
<dbReference type="Gene3D" id="2.60.40.420">
    <property type="entry name" value="Cupredoxins - blue copper proteins"/>
    <property type="match status" value="1"/>
</dbReference>
<accession>A0AAV8QH86</accession>
<reference evidence="7 8" key="1">
    <citation type="submission" date="2022-12" db="EMBL/GenBank/DDBJ databases">
        <title>Chromosome-scale assembly of the Ensete ventricosum genome.</title>
        <authorList>
            <person name="Dussert Y."/>
            <person name="Stocks J."/>
            <person name="Wendawek A."/>
            <person name="Woldeyes F."/>
            <person name="Nichols R.A."/>
            <person name="Borrell J.S."/>
        </authorList>
    </citation>
    <scope>NUCLEOTIDE SEQUENCE [LARGE SCALE GENOMIC DNA]</scope>
    <source>
        <strain evidence="8">cv. Maze</strain>
        <strain evidence="7">MazeRef_0001</strain>
        <tissue evidence="7">Seeds</tissue>
    </source>
</reference>
<feature type="chain" id="PRO_5044716629" description="Phytocyanin domain-containing protein" evidence="4">
    <location>
        <begin position="24"/>
        <end position="214"/>
    </location>
</feature>
<dbReference type="GO" id="GO:0005886">
    <property type="term" value="C:plasma membrane"/>
    <property type="evidence" value="ECO:0007669"/>
    <property type="project" value="TreeGrafter"/>
</dbReference>
<feature type="compositionally biased region" description="Pro residues" evidence="3">
    <location>
        <begin position="126"/>
        <end position="155"/>
    </location>
</feature>
<dbReference type="SUPFAM" id="SSF49503">
    <property type="entry name" value="Cupredoxins"/>
    <property type="match status" value="1"/>
</dbReference>
<dbReference type="FunFam" id="2.60.40.420:FF:000003">
    <property type="entry name" value="Blue copper"/>
    <property type="match status" value="1"/>
</dbReference>
<evidence type="ECO:0000313" key="6">
    <source>
        <dbReference type="EMBL" id="KAJ8477058.1"/>
    </source>
</evidence>
<protein>
    <recommendedName>
        <fullName evidence="5">Phytocyanin domain-containing protein</fullName>
    </recommendedName>
</protein>
<keyword evidence="1" id="KW-0479">Metal-binding</keyword>
<keyword evidence="2" id="KW-0325">Glycoprotein</keyword>
<dbReference type="EMBL" id="JAQQAF010000006">
    <property type="protein sequence ID" value="KAJ8477058.1"/>
    <property type="molecule type" value="Genomic_DNA"/>
</dbReference>
<dbReference type="EMBL" id="JAQQAF010000006">
    <property type="protein sequence ID" value="KAJ8477060.1"/>
    <property type="molecule type" value="Genomic_DNA"/>
</dbReference>
<dbReference type="InterPro" id="IPR008972">
    <property type="entry name" value="Cupredoxin"/>
</dbReference>
<dbReference type="PANTHER" id="PTHR33021">
    <property type="entry name" value="BLUE COPPER PROTEIN"/>
    <property type="match status" value="1"/>
</dbReference>
<feature type="domain" description="Phytocyanin" evidence="5">
    <location>
        <begin position="24"/>
        <end position="123"/>
    </location>
</feature>
<sequence length="214" mass="21411">MAAMLRIVLAMTTVAAISAVAMGANYDVGGPAGSWDLATNYTQWVSGKAFRVGDTLTFKYASSHDVLEVSSAAYSSCTTSNPISTKTGGNTVITLNGTGSRYFICGTLGHCAGGMKLQIDVAAPTSTPPPSPSTTPRSPVAPSPRSPAAPSPRSPVAPSRRSPSELAPASSTPGSVPPPSAPPTSPPTPSGACLQAKAALGLGSGIVMLMLVAL</sequence>
<gene>
    <name evidence="6" type="ORF">OPV22_020785</name>
    <name evidence="7" type="ORF">OPV22_020787</name>
</gene>
<dbReference type="PANTHER" id="PTHR33021:SF499">
    <property type="entry name" value="OS12G0150500 PROTEIN"/>
    <property type="match status" value="1"/>
</dbReference>
<evidence type="ECO:0000259" key="5">
    <source>
        <dbReference type="PROSITE" id="PS51485"/>
    </source>
</evidence>
<dbReference type="PROSITE" id="PS51485">
    <property type="entry name" value="PHYTOCYANIN"/>
    <property type="match status" value="1"/>
</dbReference>
<organism evidence="7 8">
    <name type="scientific">Ensete ventricosum</name>
    <name type="common">Abyssinian banana</name>
    <name type="synonym">Musa ensete</name>
    <dbReference type="NCBI Taxonomy" id="4639"/>
    <lineage>
        <taxon>Eukaryota</taxon>
        <taxon>Viridiplantae</taxon>
        <taxon>Streptophyta</taxon>
        <taxon>Embryophyta</taxon>
        <taxon>Tracheophyta</taxon>
        <taxon>Spermatophyta</taxon>
        <taxon>Magnoliopsida</taxon>
        <taxon>Liliopsida</taxon>
        <taxon>Zingiberales</taxon>
        <taxon>Musaceae</taxon>
        <taxon>Ensete</taxon>
    </lineage>
</organism>
<dbReference type="Pfam" id="PF02298">
    <property type="entry name" value="Cu_bind_like"/>
    <property type="match status" value="1"/>
</dbReference>